<evidence type="ECO:0000313" key="1">
    <source>
        <dbReference type="EMBL" id="CAE7555820.1"/>
    </source>
</evidence>
<gene>
    <name evidence="1" type="ORF">SNAT2548_LOCUS31237</name>
</gene>
<comment type="caution">
    <text evidence="1">The sequence shown here is derived from an EMBL/GenBank/DDBJ whole genome shotgun (WGS) entry which is preliminary data.</text>
</comment>
<protein>
    <submittedName>
        <fullName evidence="1">Uncharacterized protein</fullName>
    </submittedName>
</protein>
<evidence type="ECO:0000313" key="2">
    <source>
        <dbReference type="Proteomes" id="UP000604046"/>
    </source>
</evidence>
<sequence>MGMTWPQAAPSRQWLRRPELASGGLAEDLRQHSASFENSRERKGNRWKNALQVLQGAEPWWLTHRYPAPWMLQDKLGLSRREVDCLMAAAVWMHVKDSQDSERSCMSFPKIGRALT</sequence>
<dbReference type="Proteomes" id="UP000604046">
    <property type="component" value="Unassembled WGS sequence"/>
</dbReference>
<reference evidence="1" key="1">
    <citation type="submission" date="2021-02" db="EMBL/GenBank/DDBJ databases">
        <authorList>
            <person name="Dougan E. K."/>
            <person name="Rhodes N."/>
            <person name="Thang M."/>
            <person name="Chan C."/>
        </authorList>
    </citation>
    <scope>NUCLEOTIDE SEQUENCE</scope>
</reference>
<dbReference type="EMBL" id="CAJNDS010002646">
    <property type="protein sequence ID" value="CAE7555820.1"/>
    <property type="molecule type" value="Genomic_DNA"/>
</dbReference>
<accession>A0A812U4J6</accession>
<proteinExistence type="predicted"/>
<dbReference type="AlphaFoldDB" id="A0A812U4J6"/>
<keyword evidence="2" id="KW-1185">Reference proteome</keyword>
<name>A0A812U4J6_9DINO</name>
<organism evidence="1 2">
    <name type="scientific">Symbiodinium natans</name>
    <dbReference type="NCBI Taxonomy" id="878477"/>
    <lineage>
        <taxon>Eukaryota</taxon>
        <taxon>Sar</taxon>
        <taxon>Alveolata</taxon>
        <taxon>Dinophyceae</taxon>
        <taxon>Suessiales</taxon>
        <taxon>Symbiodiniaceae</taxon>
        <taxon>Symbiodinium</taxon>
    </lineage>
</organism>